<dbReference type="EMBL" id="CAJNOG010000520">
    <property type="protein sequence ID" value="CAF1280600.1"/>
    <property type="molecule type" value="Genomic_DNA"/>
</dbReference>
<dbReference type="Proteomes" id="UP000663845">
    <property type="component" value="Unassembled WGS sequence"/>
</dbReference>
<organism evidence="6 7">
    <name type="scientific">Adineta steineri</name>
    <dbReference type="NCBI Taxonomy" id="433720"/>
    <lineage>
        <taxon>Eukaryota</taxon>
        <taxon>Metazoa</taxon>
        <taxon>Spiralia</taxon>
        <taxon>Gnathifera</taxon>
        <taxon>Rotifera</taxon>
        <taxon>Eurotatoria</taxon>
        <taxon>Bdelloidea</taxon>
        <taxon>Adinetida</taxon>
        <taxon>Adinetidae</taxon>
        <taxon>Adineta</taxon>
    </lineage>
</organism>
<evidence type="ECO:0000259" key="4">
    <source>
        <dbReference type="Pfam" id="PF06991"/>
    </source>
</evidence>
<protein>
    <recommendedName>
        <fullName evidence="4">Micro-fibrillar-associated protein 1 C-terminal domain-containing protein</fullName>
    </recommendedName>
</protein>
<comment type="caution">
    <text evidence="6">The sequence shown here is derived from an EMBL/GenBank/DDBJ whole genome shotgun (WGS) entry which is preliminary data.</text>
</comment>
<feature type="domain" description="Micro-fibrillar-associated protein 1 C-terminal" evidence="4">
    <location>
        <begin position="166"/>
        <end position="270"/>
    </location>
</feature>
<evidence type="ECO:0000313" key="6">
    <source>
        <dbReference type="EMBL" id="CAF1317159.1"/>
    </source>
</evidence>
<feature type="transmembrane region" description="Helical" evidence="3">
    <location>
        <begin position="12"/>
        <end position="40"/>
    </location>
</feature>
<feature type="compositionally biased region" description="Acidic residues" evidence="2">
    <location>
        <begin position="147"/>
        <end position="171"/>
    </location>
</feature>
<name>A0A815ENG8_9BILA</name>
<gene>
    <name evidence="5" type="ORF">JYZ213_LOCUS31211</name>
    <name evidence="6" type="ORF">VCS650_LOCUS31929</name>
</gene>
<dbReference type="OrthoDB" id="1111734at2759"/>
<reference evidence="6" key="1">
    <citation type="submission" date="2021-02" db="EMBL/GenBank/DDBJ databases">
        <authorList>
            <person name="Nowell W R."/>
        </authorList>
    </citation>
    <scope>NUCLEOTIDE SEQUENCE</scope>
</reference>
<accession>A0A815ENG8</accession>
<feature type="region of interest" description="Disordered" evidence="2">
    <location>
        <begin position="57"/>
        <end position="129"/>
    </location>
</feature>
<dbReference type="PANTHER" id="PTHR15327">
    <property type="entry name" value="MICROFIBRIL-ASSOCIATED PROTEIN"/>
    <property type="match status" value="1"/>
</dbReference>
<feature type="region of interest" description="Disordered" evidence="2">
    <location>
        <begin position="143"/>
        <end position="177"/>
    </location>
</feature>
<keyword evidence="3" id="KW-0472">Membrane</keyword>
<dbReference type="EMBL" id="CAJNON010000562">
    <property type="protein sequence ID" value="CAF1317159.1"/>
    <property type="molecule type" value="Genomic_DNA"/>
</dbReference>
<keyword evidence="3" id="KW-1133">Transmembrane helix</keyword>
<proteinExistence type="inferred from homology"/>
<comment type="similarity">
    <text evidence="1">Belongs to the MFAP1 family.</text>
</comment>
<evidence type="ECO:0000256" key="1">
    <source>
        <dbReference type="ARBA" id="ARBA00008155"/>
    </source>
</evidence>
<feature type="compositionally biased region" description="Basic and acidic residues" evidence="2">
    <location>
        <begin position="81"/>
        <end position="118"/>
    </location>
</feature>
<dbReference type="AlphaFoldDB" id="A0A815ENG8"/>
<evidence type="ECO:0000256" key="3">
    <source>
        <dbReference type="SAM" id="Phobius"/>
    </source>
</evidence>
<dbReference type="InterPro" id="IPR009730">
    <property type="entry name" value="MFAP1_C"/>
</dbReference>
<dbReference type="InterPro" id="IPR033194">
    <property type="entry name" value="MFAP1"/>
</dbReference>
<evidence type="ECO:0000313" key="7">
    <source>
        <dbReference type="Proteomes" id="UP000663891"/>
    </source>
</evidence>
<dbReference type="Pfam" id="PF06991">
    <property type="entry name" value="MFAP1"/>
    <property type="match status" value="1"/>
</dbReference>
<sequence>MANPLVAALGPVGGLAACACCLIIAAIWGLFATMIALAVYTKQWRDAIRRANNISGAGDVQIDNDDEEEQQQPKASSVTRMEQEDRRLQAREIRKDDDDTDRMDLDDKISNNHVKMDIESPDDDEEEIERRRQRLLMKAKENKEEELLPVEDENEFDLSEESESEKEDDVDSIPRLKPVFVENTDRRTIAERKAEEKYQIQLEIERKCLVRQRKMETKRIVEEAIKQEAIKKTEEIGGIQCDFDIDDEDGKVAYDAWKLRELERLKRDRK</sequence>
<evidence type="ECO:0000256" key="2">
    <source>
        <dbReference type="SAM" id="MobiDB-lite"/>
    </source>
</evidence>
<evidence type="ECO:0000313" key="5">
    <source>
        <dbReference type="EMBL" id="CAF1280600.1"/>
    </source>
</evidence>
<keyword evidence="3" id="KW-0812">Transmembrane</keyword>
<dbReference type="Proteomes" id="UP000663891">
    <property type="component" value="Unassembled WGS sequence"/>
</dbReference>